<keyword evidence="3" id="KW-1185">Reference proteome</keyword>
<keyword evidence="1" id="KW-0732">Signal</keyword>
<sequence>MKFLTIVIAISVFLNINSVHAQVNPNLNKAQVTNLTEANLSNYNLNLDNAPLLFQYPIAYQSNLKTAFDPSQLPEPINYGYETDQFEQPGVTIRVKSKWFGRIKFPISP</sequence>
<dbReference type="RefSeq" id="WP_205720354.1">
    <property type="nucleotide sequence ID" value="NZ_CP070608.1"/>
</dbReference>
<feature type="signal peptide" evidence="1">
    <location>
        <begin position="1"/>
        <end position="21"/>
    </location>
</feature>
<feature type="chain" id="PRO_5036962386" description="Transporter" evidence="1">
    <location>
        <begin position="22"/>
        <end position="109"/>
    </location>
</feature>
<evidence type="ECO:0008006" key="4">
    <source>
        <dbReference type="Google" id="ProtNLM"/>
    </source>
</evidence>
<protein>
    <recommendedName>
        <fullName evidence="4">Transporter</fullName>
    </recommendedName>
</protein>
<gene>
    <name evidence="2" type="ORF">JR347_09435</name>
</gene>
<dbReference type="KEGG" id="fuv:JR347_09435"/>
<reference evidence="2" key="1">
    <citation type="submission" date="2021-02" db="EMBL/GenBank/DDBJ databases">
        <title>Fulvivirga sp. S481 isolated from sea water.</title>
        <authorList>
            <person name="Bae S.S."/>
            <person name="Baek K."/>
        </authorList>
    </citation>
    <scope>NUCLEOTIDE SEQUENCE</scope>
    <source>
        <strain evidence="2">S481</strain>
    </source>
</reference>
<accession>A0A974ZZA2</accession>
<dbReference type="Proteomes" id="UP000662783">
    <property type="component" value="Chromosome"/>
</dbReference>
<dbReference type="AlphaFoldDB" id="A0A974ZZA2"/>
<proteinExistence type="predicted"/>
<evidence type="ECO:0000313" key="2">
    <source>
        <dbReference type="EMBL" id="QSE95841.1"/>
    </source>
</evidence>
<evidence type="ECO:0000256" key="1">
    <source>
        <dbReference type="SAM" id="SignalP"/>
    </source>
</evidence>
<dbReference type="EMBL" id="CP070608">
    <property type="protein sequence ID" value="QSE95841.1"/>
    <property type="molecule type" value="Genomic_DNA"/>
</dbReference>
<organism evidence="2 3">
    <name type="scientific">Fulvivirga lutea</name>
    <dbReference type="NCBI Taxonomy" id="2810512"/>
    <lineage>
        <taxon>Bacteria</taxon>
        <taxon>Pseudomonadati</taxon>
        <taxon>Bacteroidota</taxon>
        <taxon>Cytophagia</taxon>
        <taxon>Cytophagales</taxon>
        <taxon>Fulvivirgaceae</taxon>
        <taxon>Fulvivirga</taxon>
    </lineage>
</organism>
<name>A0A974ZZA2_9BACT</name>
<evidence type="ECO:0000313" key="3">
    <source>
        <dbReference type="Proteomes" id="UP000662783"/>
    </source>
</evidence>